<name>A0ABQ7EL49_BRACR</name>
<sequence>MLRFLGAIGPCNYQTSWVSYEWISSGDPEVGWRILIILGPGGHFLGNPWVLDPEGPHSAILGEATLGTYWGIAFYRSEAGHYRVLVLHAAFCRKPLSGLEGAGVGENPNVRLCFFPRLEKQDIISWDPVNTLEQYKVVKTTEAELLGLPPPSFEYEPQVPGGEEVKKTLEPDADDPPAE</sequence>
<proteinExistence type="predicted"/>
<organism evidence="2 3">
    <name type="scientific">Brassica cretica</name>
    <name type="common">Mustard</name>
    <dbReference type="NCBI Taxonomy" id="69181"/>
    <lineage>
        <taxon>Eukaryota</taxon>
        <taxon>Viridiplantae</taxon>
        <taxon>Streptophyta</taxon>
        <taxon>Embryophyta</taxon>
        <taxon>Tracheophyta</taxon>
        <taxon>Spermatophyta</taxon>
        <taxon>Magnoliopsida</taxon>
        <taxon>eudicotyledons</taxon>
        <taxon>Gunneridae</taxon>
        <taxon>Pentapetalae</taxon>
        <taxon>rosids</taxon>
        <taxon>malvids</taxon>
        <taxon>Brassicales</taxon>
        <taxon>Brassicaceae</taxon>
        <taxon>Brassiceae</taxon>
        <taxon>Brassica</taxon>
    </lineage>
</organism>
<comment type="caution">
    <text evidence="2">The sequence shown here is derived from an EMBL/GenBank/DDBJ whole genome shotgun (WGS) entry which is preliminary data.</text>
</comment>
<evidence type="ECO:0000313" key="3">
    <source>
        <dbReference type="Proteomes" id="UP000266723"/>
    </source>
</evidence>
<dbReference type="Proteomes" id="UP000266723">
    <property type="component" value="Unassembled WGS sequence"/>
</dbReference>
<feature type="region of interest" description="Disordered" evidence="1">
    <location>
        <begin position="148"/>
        <end position="179"/>
    </location>
</feature>
<evidence type="ECO:0000256" key="1">
    <source>
        <dbReference type="SAM" id="MobiDB-lite"/>
    </source>
</evidence>
<reference evidence="2 3" key="1">
    <citation type="journal article" date="2020" name="BMC Genomics">
        <title>Intraspecific diversification of the crop wild relative Brassica cretica Lam. using demographic model selection.</title>
        <authorList>
            <person name="Kioukis A."/>
            <person name="Michalopoulou V.A."/>
            <person name="Briers L."/>
            <person name="Pirintsos S."/>
            <person name="Studholme D.J."/>
            <person name="Pavlidis P."/>
            <person name="Sarris P.F."/>
        </authorList>
    </citation>
    <scope>NUCLEOTIDE SEQUENCE [LARGE SCALE GENOMIC DNA]</scope>
    <source>
        <strain evidence="3">cv. PFS-1207/04</strain>
    </source>
</reference>
<dbReference type="EMBL" id="QGKV02000299">
    <property type="protein sequence ID" value="KAF3597709.1"/>
    <property type="molecule type" value="Genomic_DNA"/>
</dbReference>
<protein>
    <submittedName>
        <fullName evidence="2">Uncharacterized protein</fullName>
    </submittedName>
</protein>
<keyword evidence="3" id="KW-1185">Reference proteome</keyword>
<accession>A0ABQ7EL49</accession>
<evidence type="ECO:0000313" key="2">
    <source>
        <dbReference type="EMBL" id="KAF3597709.1"/>
    </source>
</evidence>
<gene>
    <name evidence="2" type="ORF">DY000_02022125</name>
</gene>